<evidence type="ECO:0000313" key="6">
    <source>
        <dbReference type="Proteomes" id="UP000249218"/>
    </source>
</evidence>
<protein>
    <recommendedName>
        <fullName evidence="4">FLYWCH-type domain-containing protein</fullName>
    </recommendedName>
</protein>
<dbReference type="AlphaFoldDB" id="A0A2W1BPU6"/>
<evidence type="ECO:0000313" key="5">
    <source>
        <dbReference type="EMBL" id="PZC77008.1"/>
    </source>
</evidence>
<organism evidence="5 6">
    <name type="scientific">Helicoverpa armigera</name>
    <name type="common">Cotton bollworm</name>
    <name type="synonym">Heliothis armigera</name>
    <dbReference type="NCBI Taxonomy" id="29058"/>
    <lineage>
        <taxon>Eukaryota</taxon>
        <taxon>Metazoa</taxon>
        <taxon>Ecdysozoa</taxon>
        <taxon>Arthropoda</taxon>
        <taxon>Hexapoda</taxon>
        <taxon>Insecta</taxon>
        <taxon>Pterygota</taxon>
        <taxon>Neoptera</taxon>
        <taxon>Endopterygota</taxon>
        <taxon>Lepidoptera</taxon>
        <taxon>Glossata</taxon>
        <taxon>Ditrysia</taxon>
        <taxon>Noctuoidea</taxon>
        <taxon>Noctuidae</taxon>
        <taxon>Heliothinae</taxon>
        <taxon>Helicoverpa</taxon>
    </lineage>
</organism>
<dbReference type="Gene3D" id="2.20.25.240">
    <property type="match status" value="3"/>
</dbReference>
<feature type="domain" description="FLYWCH-type" evidence="4">
    <location>
        <begin position="47"/>
        <end position="105"/>
    </location>
</feature>
<name>A0A2W1BPU6_HELAM</name>
<evidence type="ECO:0000256" key="3">
    <source>
        <dbReference type="ARBA" id="ARBA00022833"/>
    </source>
</evidence>
<keyword evidence="3" id="KW-0862">Zinc</keyword>
<dbReference type="EMBL" id="KZ149939">
    <property type="protein sequence ID" value="PZC77008.1"/>
    <property type="molecule type" value="Genomic_DNA"/>
</dbReference>
<dbReference type="InterPro" id="IPR007588">
    <property type="entry name" value="Znf_FLYWCH"/>
</dbReference>
<accession>A0A2W1BPU6</accession>
<feature type="domain" description="FLYWCH-type" evidence="4">
    <location>
        <begin position="108"/>
        <end position="167"/>
    </location>
</feature>
<keyword evidence="2" id="KW-0863">Zinc-finger</keyword>
<dbReference type="Proteomes" id="UP000249218">
    <property type="component" value="Unassembled WGS sequence"/>
</dbReference>
<sequence>MLLYSGFRHRVNYEMGPKCRWMCTKSRCKGALFTYNDKLIRIAGFEYITSRAGNTMILKNGYKYSLQLRNRERCRWYCSSHHHKGCRANIHTIYDEIIMINEVHNFEYITSKAGRQLILKNGYTYSLQTRKRDRCRWYCSSHHNRGCRANIHTIYEQIVAINEVHSHLRK</sequence>
<evidence type="ECO:0000256" key="2">
    <source>
        <dbReference type="ARBA" id="ARBA00022771"/>
    </source>
</evidence>
<keyword evidence="6" id="KW-1185">Reference proteome</keyword>
<dbReference type="Pfam" id="PF04500">
    <property type="entry name" value="FLYWCH"/>
    <property type="match status" value="2"/>
</dbReference>
<evidence type="ECO:0000259" key="4">
    <source>
        <dbReference type="Pfam" id="PF04500"/>
    </source>
</evidence>
<reference evidence="5 6" key="1">
    <citation type="journal article" date="2017" name="BMC Biol.">
        <title>Genomic innovations, transcriptional plasticity and gene loss underlying the evolution and divergence of two highly polyphagous and invasive Helicoverpa pest species.</title>
        <authorList>
            <person name="Pearce S.L."/>
            <person name="Clarke D.F."/>
            <person name="East P.D."/>
            <person name="Elfekih S."/>
            <person name="Gordon K.H."/>
            <person name="Jermiin L.S."/>
            <person name="McGaughran A."/>
            <person name="Oakeshott J.G."/>
            <person name="Papanikolaou A."/>
            <person name="Perera O.P."/>
            <person name="Rane R.V."/>
            <person name="Richards S."/>
            <person name="Tay W.T."/>
            <person name="Walsh T.K."/>
            <person name="Anderson A."/>
            <person name="Anderson C.J."/>
            <person name="Asgari S."/>
            <person name="Board P.G."/>
            <person name="Bretschneider A."/>
            <person name="Campbell P.M."/>
            <person name="Chertemps T."/>
            <person name="Christeller J.T."/>
            <person name="Coppin C.W."/>
            <person name="Downes S.J."/>
            <person name="Duan G."/>
            <person name="Farnsworth C.A."/>
            <person name="Good R.T."/>
            <person name="Han L.B."/>
            <person name="Han Y.C."/>
            <person name="Hatje K."/>
            <person name="Horne I."/>
            <person name="Huang Y.P."/>
            <person name="Hughes D.S."/>
            <person name="Jacquin-Joly E."/>
            <person name="James W."/>
            <person name="Jhangiani S."/>
            <person name="Kollmar M."/>
            <person name="Kuwar S.S."/>
            <person name="Li S."/>
            <person name="Liu N.Y."/>
            <person name="Maibeche M.T."/>
            <person name="Miller J.R."/>
            <person name="Montagne N."/>
            <person name="Perry T."/>
            <person name="Qu J."/>
            <person name="Song S.V."/>
            <person name="Sutton G.G."/>
            <person name="Vogel H."/>
            <person name="Walenz B.P."/>
            <person name="Xu W."/>
            <person name="Zhang H.J."/>
            <person name="Zou Z."/>
            <person name="Batterham P."/>
            <person name="Edwards O.R."/>
            <person name="Feyereisen R."/>
            <person name="Gibbs R.A."/>
            <person name="Heckel D.G."/>
            <person name="McGrath A."/>
            <person name="Robin C."/>
            <person name="Scherer S.E."/>
            <person name="Worley K.C."/>
            <person name="Wu Y.D."/>
        </authorList>
    </citation>
    <scope>NUCLEOTIDE SEQUENCE [LARGE SCALE GENOMIC DNA]</scope>
    <source>
        <strain evidence="5">Harm_GR_Male_#8</strain>
        <tissue evidence="5">Whole organism</tissue>
    </source>
</reference>
<evidence type="ECO:0000256" key="1">
    <source>
        <dbReference type="ARBA" id="ARBA00022723"/>
    </source>
</evidence>
<dbReference type="GO" id="GO:0008270">
    <property type="term" value="F:zinc ion binding"/>
    <property type="evidence" value="ECO:0007669"/>
    <property type="project" value="UniProtKB-KW"/>
</dbReference>
<gene>
    <name evidence="5" type="primary">HaOG203959</name>
    <name evidence="5" type="ORF">B5X24_HaOG203959</name>
</gene>
<keyword evidence="1" id="KW-0479">Metal-binding</keyword>
<proteinExistence type="predicted"/>